<evidence type="ECO:0000313" key="4">
    <source>
        <dbReference type="WBParaSite" id="OFLC_0000754301-mRNA-1"/>
    </source>
</evidence>
<dbReference type="Proteomes" id="UP000267606">
    <property type="component" value="Unassembled WGS sequence"/>
</dbReference>
<sequence>MEEEKKKKIKLGKKKVDVVTRITKKIGKAAEVISKVISKDRVKEEKEKETGSTFRLGRFGAQFFAPVSRPSDDSIIDDDDESDGEDVESEQSED</sequence>
<reference evidence="2 3" key="2">
    <citation type="submission" date="2018-11" db="EMBL/GenBank/DDBJ databases">
        <authorList>
            <consortium name="Pathogen Informatics"/>
        </authorList>
    </citation>
    <scope>NUCLEOTIDE SEQUENCE [LARGE SCALE GENOMIC DNA]</scope>
</reference>
<reference evidence="4" key="1">
    <citation type="submission" date="2016-06" db="UniProtKB">
        <authorList>
            <consortium name="WormBaseParasite"/>
        </authorList>
    </citation>
    <scope>IDENTIFICATION</scope>
</reference>
<organism evidence="4">
    <name type="scientific">Onchocerca flexuosa</name>
    <dbReference type="NCBI Taxonomy" id="387005"/>
    <lineage>
        <taxon>Eukaryota</taxon>
        <taxon>Metazoa</taxon>
        <taxon>Ecdysozoa</taxon>
        <taxon>Nematoda</taxon>
        <taxon>Chromadorea</taxon>
        <taxon>Rhabditida</taxon>
        <taxon>Spirurina</taxon>
        <taxon>Spiruromorpha</taxon>
        <taxon>Filarioidea</taxon>
        <taxon>Onchocercidae</taxon>
        <taxon>Onchocerca</taxon>
    </lineage>
</organism>
<evidence type="ECO:0000313" key="2">
    <source>
        <dbReference type="EMBL" id="VDO51467.1"/>
    </source>
</evidence>
<name>A0A183HJ82_9BILA</name>
<accession>A0A183HJ82</accession>
<dbReference type="AlphaFoldDB" id="A0A183HJ82"/>
<dbReference type="EMBL" id="UZAJ01007951">
    <property type="protein sequence ID" value="VDO51467.1"/>
    <property type="molecule type" value="Genomic_DNA"/>
</dbReference>
<feature type="compositionally biased region" description="Acidic residues" evidence="1">
    <location>
        <begin position="74"/>
        <end position="94"/>
    </location>
</feature>
<proteinExistence type="predicted"/>
<keyword evidence="3" id="KW-1185">Reference proteome</keyword>
<evidence type="ECO:0000313" key="3">
    <source>
        <dbReference type="Proteomes" id="UP000267606"/>
    </source>
</evidence>
<gene>
    <name evidence="2" type="ORF">OFLC_LOCUS7543</name>
</gene>
<evidence type="ECO:0000256" key="1">
    <source>
        <dbReference type="SAM" id="MobiDB-lite"/>
    </source>
</evidence>
<dbReference type="WBParaSite" id="OFLC_0000754301-mRNA-1">
    <property type="protein sequence ID" value="OFLC_0000754301-mRNA-1"/>
    <property type="gene ID" value="OFLC_0000754301"/>
</dbReference>
<feature type="region of interest" description="Disordered" evidence="1">
    <location>
        <begin position="65"/>
        <end position="94"/>
    </location>
</feature>
<protein>
    <submittedName>
        <fullName evidence="4">RRP15-like protein</fullName>
    </submittedName>
</protein>